<accession>A0ABP8V1V1</accession>
<comment type="caution">
    <text evidence="1">The sequence shown here is derived from an EMBL/GenBank/DDBJ whole genome shotgun (WGS) entry which is preliminary data.</text>
</comment>
<reference evidence="2" key="1">
    <citation type="journal article" date="2019" name="Int. J. Syst. Evol. Microbiol.">
        <title>The Global Catalogue of Microorganisms (GCM) 10K type strain sequencing project: providing services to taxonomists for standard genome sequencing and annotation.</title>
        <authorList>
            <consortium name="The Broad Institute Genomics Platform"/>
            <consortium name="The Broad Institute Genome Sequencing Center for Infectious Disease"/>
            <person name="Wu L."/>
            <person name="Ma J."/>
        </authorList>
    </citation>
    <scope>NUCLEOTIDE SEQUENCE [LARGE SCALE GENOMIC DNA]</scope>
    <source>
        <strain evidence="2">JCM 17805</strain>
    </source>
</reference>
<evidence type="ECO:0000313" key="1">
    <source>
        <dbReference type="EMBL" id="GAA4649756.1"/>
    </source>
</evidence>
<dbReference type="InterPro" id="IPR024476">
    <property type="entry name" value="DUF3861"/>
</dbReference>
<dbReference type="Proteomes" id="UP001500604">
    <property type="component" value="Unassembled WGS sequence"/>
</dbReference>
<sequence>MKKGHQYRITIDHVMNPDGSTPEDQKIEFEFTSHDEILSIIEKLKNRPDIGSEAAAPLGLGIKLFGGVLLQNRSSALFSGLLPHFSEFMKQFKKSGQEAS</sequence>
<protein>
    <submittedName>
        <fullName evidence="1">DUF3861 domain-containing protein</fullName>
    </submittedName>
</protein>
<proteinExistence type="predicted"/>
<gene>
    <name evidence="1" type="ORF">GCM10023116_20370</name>
</gene>
<organism evidence="1 2">
    <name type="scientific">Kistimonas scapharcae</name>
    <dbReference type="NCBI Taxonomy" id="1036133"/>
    <lineage>
        <taxon>Bacteria</taxon>
        <taxon>Pseudomonadati</taxon>
        <taxon>Pseudomonadota</taxon>
        <taxon>Gammaproteobacteria</taxon>
        <taxon>Oceanospirillales</taxon>
        <taxon>Endozoicomonadaceae</taxon>
        <taxon>Kistimonas</taxon>
    </lineage>
</organism>
<name>A0ABP8V1V1_9GAMM</name>
<dbReference type="Pfam" id="PF12977">
    <property type="entry name" value="DUF3861"/>
    <property type="match status" value="1"/>
</dbReference>
<dbReference type="RefSeq" id="WP_345195748.1">
    <property type="nucleotide sequence ID" value="NZ_BAABFL010000295.1"/>
</dbReference>
<evidence type="ECO:0000313" key="2">
    <source>
        <dbReference type="Proteomes" id="UP001500604"/>
    </source>
</evidence>
<dbReference type="EMBL" id="BAABFL010000295">
    <property type="protein sequence ID" value="GAA4649756.1"/>
    <property type="molecule type" value="Genomic_DNA"/>
</dbReference>
<dbReference type="Gene3D" id="3.10.20.850">
    <property type="entry name" value="Protein of unknown function DUF3861"/>
    <property type="match status" value="1"/>
</dbReference>
<dbReference type="InterPro" id="IPR038194">
    <property type="entry name" value="DUF3861_sf"/>
</dbReference>
<keyword evidence="2" id="KW-1185">Reference proteome</keyword>